<evidence type="ECO:0000256" key="1">
    <source>
        <dbReference type="SAM" id="MobiDB-lite"/>
    </source>
</evidence>
<dbReference type="PANTHER" id="PTHR31681:SF47">
    <property type="entry name" value="SULFATED SURFACE-LIKE GLYCOPROTEIN"/>
    <property type="match status" value="1"/>
</dbReference>
<organism evidence="2 3">
    <name type="scientific">Vanilla planifolia</name>
    <name type="common">Vanilla</name>
    <dbReference type="NCBI Taxonomy" id="51239"/>
    <lineage>
        <taxon>Eukaryota</taxon>
        <taxon>Viridiplantae</taxon>
        <taxon>Streptophyta</taxon>
        <taxon>Embryophyta</taxon>
        <taxon>Tracheophyta</taxon>
        <taxon>Spermatophyta</taxon>
        <taxon>Magnoliopsida</taxon>
        <taxon>Liliopsida</taxon>
        <taxon>Asparagales</taxon>
        <taxon>Orchidaceae</taxon>
        <taxon>Vanilloideae</taxon>
        <taxon>Vanilleae</taxon>
        <taxon>Vanilla</taxon>
    </lineage>
</organism>
<evidence type="ECO:0000313" key="2">
    <source>
        <dbReference type="EMBL" id="KAG0474898.1"/>
    </source>
</evidence>
<dbReference type="SUPFAM" id="SSF56399">
    <property type="entry name" value="ADP-ribosylation"/>
    <property type="match status" value="1"/>
</dbReference>
<dbReference type="PANTHER" id="PTHR31681">
    <property type="entry name" value="C2H2-LIKE ZINC FINGER PROTEIN"/>
    <property type="match status" value="1"/>
</dbReference>
<dbReference type="Gene3D" id="3.90.228.10">
    <property type="match status" value="1"/>
</dbReference>
<feature type="compositionally biased region" description="Polar residues" evidence="1">
    <location>
        <begin position="67"/>
        <end position="82"/>
    </location>
</feature>
<protein>
    <submittedName>
        <fullName evidence="2">Uncharacterized protein</fullName>
    </submittedName>
</protein>
<dbReference type="AlphaFoldDB" id="A0A835QNK5"/>
<feature type="region of interest" description="Disordered" evidence="1">
    <location>
        <begin position="61"/>
        <end position="120"/>
    </location>
</feature>
<feature type="compositionally biased region" description="Basic residues" evidence="1">
    <location>
        <begin position="87"/>
        <end position="99"/>
    </location>
</feature>
<gene>
    <name evidence="2" type="ORF">HPP92_014584</name>
</gene>
<evidence type="ECO:0000313" key="3">
    <source>
        <dbReference type="Proteomes" id="UP000639772"/>
    </source>
</evidence>
<dbReference type="Proteomes" id="UP000639772">
    <property type="component" value="Chromosome 7"/>
</dbReference>
<comment type="caution">
    <text evidence="2">The sequence shown here is derived from an EMBL/GenBank/DDBJ whole genome shotgun (WGS) entry which is preliminary data.</text>
</comment>
<reference evidence="2 3" key="1">
    <citation type="journal article" date="2020" name="Nat. Food">
        <title>A phased Vanilla planifolia genome enables genetic improvement of flavour and production.</title>
        <authorList>
            <person name="Hasing T."/>
            <person name="Tang H."/>
            <person name="Brym M."/>
            <person name="Khazi F."/>
            <person name="Huang T."/>
            <person name="Chambers A.H."/>
        </authorList>
    </citation>
    <scope>NUCLEOTIDE SEQUENCE [LARGE SCALE GENOMIC DNA]</scope>
    <source>
        <tissue evidence="2">Leaf</tissue>
    </source>
</reference>
<dbReference type="EMBL" id="JADCNM010000007">
    <property type="protein sequence ID" value="KAG0474898.1"/>
    <property type="molecule type" value="Genomic_DNA"/>
</dbReference>
<proteinExistence type="predicted"/>
<sequence length="290" mass="31266">MATWWVKSLQCKSNALEDVYMPKRTPATRNPTSPGISCGSSSQALRDVVLLIPNKFLPLPKRPHCASPSTTNNPQKYSQIQAGTPKPKPRPRSKPRTKSKSSSTASPPPPSVQLPTLADLPKGHSSRRVIEIIFETTWSPRGAPFLGEIEMLFRVHHPPRAVARFEEYRAAVRSRSNEPRCAADGNEMMRFHASSSSAASAGGIFDAGVARCAVGKLEGVRTFAGSGGAHESAKGGSVRRAMLVCRVIAGRIGDASKPNPEADSVCLGKDELLVFDPRAVLPCFLIIYVV</sequence>
<accession>A0A835QNK5</accession>
<dbReference type="OrthoDB" id="9514740at2759"/>
<name>A0A835QNK5_VANPL</name>